<evidence type="ECO:0000313" key="1">
    <source>
        <dbReference type="EMBL" id="KKS84250.1"/>
    </source>
</evidence>
<evidence type="ECO:0000313" key="2">
    <source>
        <dbReference type="Proteomes" id="UP000034543"/>
    </source>
</evidence>
<dbReference type="AlphaFoldDB" id="A0A0G1CES9"/>
<proteinExistence type="predicted"/>
<organism evidence="1 2">
    <name type="scientific">Candidatus Gottesmanbacteria bacterium GW2011_GWA1_43_11</name>
    <dbReference type="NCBI Taxonomy" id="1618436"/>
    <lineage>
        <taxon>Bacteria</taxon>
        <taxon>Candidatus Gottesmaniibacteriota</taxon>
    </lineage>
</organism>
<sequence>MVQLDLKKLSKGMHIHDKMRLLFEDMNRQAETAGKESVLTPHERKTLIDAARTAGEITEIRRVHELHSTAMFISIDMEITELHFYLSISQLEKTLMGIVLKGTTEDIVGEMIYDLACQDSKTALEIDNKSKELRIKYKVDSVLFKGFDFFNPLSNDKINSVEFNSNVLEPNQDIQKTFIISFTHAKKLKKKLYEMSYILKKSPIDFLRGWTKNLIKDSEKLLSLFVNLDSTLKPLRIYRDYGLAFSKNANLVEPKFFEVIQNIGKHLELSTEEQETLEAKIDKSQKEDLY</sequence>
<accession>A0A0G1CES9</accession>
<name>A0A0G1CES9_9BACT</name>
<dbReference type="EMBL" id="LCFB01000023">
    <property type="protein sequence ID" value="KKS84250.1"/>
    <property type="molecule type" value="Genomic_DNA"/>
</dbReference>
<dbReference type="Proteomes" id="UP000034543">
    <property type="component" value="Unassembled WGS sequence"/>
</dbReference>
<comment type="caution">
    <text evidence="1">The sequence shown here is derived from an EMBL/GenBank/DDBJ whole genome shotgun (WGS) entry which is preliminary data.</text>
</comment>
<gene>
    <name evidence="1" type="ORF">UV59_C0023G0004</name>
</gene>
<protein>
    <submittedName>
        <fullName evidence="1">Uncharacterized protein</fullName>
    </submittedName>
</protein>
<reference evidence="1 2" key="1">
    <citation type="journal article" date="2015" name="Nature">
        <title>rRNA introns, odd ribosomes, and small enigmatic genomes across a large radiation of phyla.</title>
        <authorList>
            <person name="Brown C.T."/>
            <person name="Hug L.A."/>
            <person name="Thomas B.C."/>
            <person name="Sharon I."/>
            <person name="Castelle C.J."/>
            <person name="Singh A."/>
            <person name="Wilkins M.J."/>
            <person name="Williams K.H."/>
            <person name="Banfield J.F."/>
        </authorList>
    </citation>
    <scope>NUCLEOTIDE SEQUENCE [LARGE SCALE GENOMIC DNA]</scope>
</reference>
<dbReference type="STRING" id="1618436.UV59_C0023G0004"/>